<gene>
    <name evidence="6" type="ORF">GAYE_SCF17G3805</name>
</gene>
<evidence type="ECO:0000256" key="3">
    <source>
        <dbReference type="ARBA" id="ARBA00023274"/>
    </source>
</evidence>
<protein>
    <recommendedName>
        <fullName evidence="8">30S ribosomal protein S15</fullName>
    </recommendedName>
</protein>
<dbReference type="CDD" id="cd00353">
    <property type="entry name" value="Ribosomal_S15p_S13e"/>
    <property type="match status" value="1"/>
</dbReference>
<evidence type="ECO:0000313" key="7">
    <source>
        <dbReference type="Proteomes" id="UP001300502"/>
    </source>
</evidence>
<dbReference type="GO" id="GO:1990904">
    <property type="term" value="C:ribonucleoprotein complex"/>
    <property type="evidence" value="ECO:0007669"/>
    <property type="project" value="UniProtKB-KW"/>
</dbReference>
<keyword evidence="2 4" id="KW-0689">Ribosomal protein</keyword>
<dbReference type="GO" id="GO:0006412">
    <property type="term" value="P:translation"/>
    <property type="evidence" value="ECO:0007669"/>
    <property type="project" value="InterPro"/>
</dbReference>
<evidence type="ECO:0008006" key="8">
    <source>
        <dbReference type="Google" id="ProtNLM"/>
    </source>
</evidence>
<sequence length="205" mass="23819">MTKNILLRRTLCSSSSSSTTPRIRYFGKPDRSKYLPFAPCNSLKLSQEELERLPPQVRQVLEPKYWDGRTYLKANIWNAVLEFQRKPGDTGSAEVQVAVLTKRMEALEKQCKRKKDDTRARYLLDHFTSRRQRLLQYLARQNKEHCAQVMARLGLEASAMFPKDNGQMFYRDHPMIRFGDMKTSPAKPQEKQTDDTSTMNGSHSE</sequence>
<comment type="similarity">
    <text evidence="1 4">Belongs to the universal ribosomal protein uS15 family.</text>
</comment>
<reference evidence="6 7" key="1">
    <citation type="submission" date="2022-07" db="EMBL/GenBank/DDBJ databases">
        <title>Genome-wide signatures of adaptation to extreme environments.</title>
        <authorList>
            <person name="Cho C.H."/>
            <person name="Yoon H.S."/>
        </authorList>
    </citation>
    <scope>NUCLEOTIDE SEQUENCE [LARGE SCALE GENOMIC DNA]</scope>
    <source>
        <strain evidence="6 7">108.79 E11</strain>
    </source>
</reference>
<evidence type="ECO:0000256" key="5">
    <source>
        <dbReference type="SAM" id="MobiDB-lite"/>
    </source>
</evidence>
<dbReference type="Proteomes" id="UP001300502">
    <property type="component" value="Unassembled WGS sequence"/>
</dbReference>
<dbReference type="GO" id="GO:0005840">
    <property type="term" value="C:ribosome"/>
    <property type="evidence" value="ECO:0007669"/>
    <property type="project" value="UniProtKB-KW"/>
</dbReference>
<dbReference type="EMBL" id="JANCYU010000034">
    <property type="protein sequence ID" value="KAK4525896.1"/>
    <property type="molecule type" value="Genomic_DNA"/>
</dbReference>
<dbReference type="PANTHER" id="PTHR23321">
    <property type="entry name" value="RIBOSOMAL PROTEIN S15, BACTERIAL AND ORGANELLAR"/>
    <property type="match status" value="1"/>
</dbReference>
<dbReference type="PANTHER" id="PTHR23321:SF26">
    <property type="entry name" value="SMALL RIBOSOMAL SUBUNIT PROTEIN US15M"/>
    <property type="match status" value="1"/>
</dbReference>
<keyword evidence="3 4" id="KW-0687">Ribonucleoprotein</keyword>
<dbReference type="InterPro" id="IPR005290">
    <property type="entry name" value="Ribosomal_uS15_bac-type"/>
</dbReference>
<evidence type="ECO:0000313" key="6">
    <source>
        <dbReference type="EMBL" id="KAK4525896.1"/>
    </source>
</evidence>
<evidence type="ECO:0000256" key="2">
    <source>
        <dbReference type="ARBA" id="ARBA00022980"/>
    </source>
</evidence>
<evidence type="ECO:0000256" key="1">
    <source>
        <dbReference type="ARBA" id="ARBA00008434"/>
    </source>
</evidence>
<organism evidence="6 7">
    <name type="scientific">Galdieria yellowstonensis</name>
    <dbReference type="NCBI Taxonomy" id="3028027"/>
    <lineage>
        <taxon>Eukaryota</taxon>
        <taxon>Rhodophyta</taxon>
        <taxon>Bangiophyceae</taxon>
        <taxon>Galdieriales</taxon>
        <taxon>Galdieriaceae</taxon>
        <taxon>Galdieria</taxon>
    </lineage>
</organism>
<dbReference type="SUPFAM" id="SSF47060">
    <property type="entry name" value="S15/NS1 RNA-binding domain"/>
    <property type="match status" value="1"/>
</dbReference>
<dbReference type="GO" id="GO:0005737">
    <property type="term" value="C:cytoplasm"/>
    <property type="evidence" value="ECO:0007669"/>
    <property type="project" value="UniProtKB-ARBA"/>
</dbReference>
<dbReference type="GO" id="GO:0003735">
    <property type="term" value="F:structural constituent of ribosome"/>
    <property type="evidence" value="ECO:0007669"/>
    <property type="project" value="InterPro"/>
</dbReference>
<keyword evidence="7" id="KW-1185">Reference proteome</keyword>
<dbReference type="InterPro" id="IPR000589">
    <property type="entry name" value="Ribosomal_uS15"/>
</dbReference>
<dbReference type="AlphaFoldDB" id="A0AAV9IFB0"/>
<dbReference type="Gene3D" id="1.10.287.10">
    <property type="entry name" value="S15/NS1, RNA-binding"/>
    <property type="match status" value="1"/>
</dbReference>
<dbReference type="NCBIfam" id="TIGR00952">
    <property type="entry name" value="S15_bact"/>
    <property type="match status" value="1"/>
</dbReference>
<comment type="caution">
    <text evidence="6">The sequence shown here is derived from an EMBL/GenBank/DDBJ whole genome shotgun (WGS) entry which is preliminary data.</text>
</comment>
<name>A0AAV9IFB0_9RHOD</name>
<feature type="region of interest" description="Disordered" evidence="5">
    <location>
        <begin position="179"/>
        <end position="205"/>
    </location>
</feature>
<accession>A0AAV9IFB0</accession>
<dbReference type="InterPro" id="IPR009068">
    <property type="entry name" value="uS15_NS1_RNA-bd_sf"/>
</dbReference>
<dbReference type="SMART" id="SM01387">
    <property type="entry name" value="Ribosomal_S15"/>
    <property type="match status" value="1"/>
</dbReference>
<evidence type="ECO:0000256" key="4">
    <source>
        <dbReference type="RuleBase" id="RU003919"/>
    </source>
</evidence>
<dbReference type="Pfam" id="PF00312">
    <property type="entry name" value="Ribosomal_S15"/>
    <property type="match status" value="1"/>
</dbReference>
<feature type="compositionally biased region" description="Polar residues" evidence="5">
    <location>
        <begin position="195"/>
        <end position="205"/>
    </location>
</feature>
<proteinExistence type="inferred from homology"/>